<gene>
    <name evidence="1" type="ORF">ELS83_19535</name>
</gene>
<dbReference type="RefSeq" id="WP_171597258.1">
    <property type="nucleotide sequence ID" value="NZ_RZNH01000048.1"/>
</dbReference>
<organism evidence="1 2">
    <name type="scientific">Marinifilum caeruleilacunae</name>
    <dbReference type="NCBI Taxonomy" id="2499076"/>
    <lineage>
        <taxon>Bacteria</taxon>
        <taxon>Pseudomonadati</taxon>
        <taxon>Bacteroidota</taxon>
        <taxon>Bacteroidia</taxon>
        <taxon>Marinilabiliales</taxon>
        <taxon>Marinifilaceae</taxon>
    </lineage>
</organism>
<evidence type="ECO:0008006" key="3">
    <source>
        <dbReference type="Google" id="ProtNLM"/>
    </source>
</evidence>
<name>A0ABX1X1I3_9BACT</name>
<dbReference type="Proteomes" id="UP000732105">
    <property type="component" value="Unassembled WGS sequence"/>
</dbReference>
<protein>
    <recommendedName>
        <fullName evidence="3">DUF4390 domain-containing protein</fullName>
    </recommendedName>
</protein>
<evidence type="ECO:0000313" key="2">
    <source>
        <dbReference type="Proteomes" id="UP000732105"/>
    </source>
</evidence>
<dbReference type="EMBL" id="RZNH01000048">
    <property type="protein sequence ID" value="NOU61996.1"/>
    <property type="molecule type" value="Genomic_DNA"/>
</dbReference>
<comment type="caution">
    <text evidence="1">The sequence shown here is derived from an EMBL/GenBank/DDBJ whole genome shotgun (WGS) entry which is preliminary data.</text>
</comment>
<sequence length="200" mass="23628">MKAFFIFVLVVISNGLVYSQTNDKTFNLVRDIGNFSELMTEFDTIVVNADFSICDGEHFEKDIITKQNDSVFIEVYIENDSKGKLRYEKRLYRYNKSDTLNFETLYSKLQKHTIPNKNASLRFEIVHNKRDTLKLYSYGLVDVLRISSYLTKIKDQIYFDKDYYKPIQIPPKPKGLSELEKLDSLTRVELEMELQRMIDE</sequence>
<accession>A0ABX1X1I3</accession>
<proteinExistence type="predicted"/>
<keyword evidence="2" id="KW-1185">Reference proteome</keyword>
<reference evidence="1 2" key="1">
    <citation type="submission" date="2018-12" db="EMBL/GenBank/DDBJ databases">
        <title>Marinifilum JC070 sp. nov., a marine bacterium isolated from Yongle Blue Hole in the South China Sea.</title>
        <authorList>
            <person name="Fu T."/>
        </authorList>
    </citation>
    <scope>NUCLEOTIDE SEQUENCE [LARGE SCALE GENOMIC DNA]</scope>
    <source>
        <strain evidence="1 2">JC070</strain>
    </source>
</reference>
<evidence type="ECO:0000313" key="1">
    <source>
        <dbReference type="EMBL" id="NOU61996.1"/>
    </source>
</evidence>